<dbReference type="PANTHER" id="PTHR10039">
    <property type="entry name" value="AMELOGENIN"/>
    <property type="match status" value="1"/>
</dbReference>
<dbReference type="OrthoDB" id="4760524at2759"/>
<dbReference type="Gene3D" id="3.40.50.300">
    <property type="entry name" value="P-loop containing nucleotide triphosphate hydrolases"/>
    <property type="match status" value="1"/>
</dbReference>
<evidence type="ECO:0000313" key="4">
    <source>
        <dbReference type="EMBL" id="KAF7362793.1"/>
    </source>
</evidence>
<accession>A0A8H6YKB8</accession>
<evidence type="ECO:0000256" key="1">
    <source>
        <dbReference type="ARBA" id="ARBA00022737"/>
    </source>
</evidence>
<dbReference type="InterPro" id="IPR027417">
    <property type="entry name" value="P-loop_NTPase"/>
</dbReference>
<dbReference type="EMBL" id="JACAZI010000004">
    <property type="protein sequence ID" value="KAF7362793.1"/>
    <property type="molecule type" value="Genomic_DNA"/>
</dbReference>
<gene>
    <name evidence="4" type="ORF">MVEN_00629000</name>
</gene>
<name>A0A8H6YKB8_9AGAR</name>
<keyword evidence="5" id="KW-1185">Reference proteome</keyword>
<keyword evidence="1" id="KW-0677">Repeat</keyword>
<comment type="caution">
    <text evidence="4">The sequence shown here is derived from an EMBL/GenBank/DDBJ whole genome shotgun (WGS) entry which is preliminary data.</text>
</comment>
<organism evidence="4 5">
    <name type="scientific">Mycena venus</name>
    <dbReference type="NCBI Taxonomy" id="2733690"/>
    <lineage>
        <taxon>Eukaryota</taxon>
        <taxon>Fungi</taxon>
        <taxon>Dikarya</taxon>
        <taxon>Basidiomycota</taxon>
        <taxon>Agaricomycotina</taxon>
        <taxon>Agaricomycetes</taxon>
        <taxon>Agaricomycetidae</taxon>
        <taxon>Agaricales</taxon>
        <taxon>Marasmiineae</taxon>
        <taxon>Mycenaceae</taxon>
        <taxon>Mycena</taxon>
    </lineage>
</organism>
<dbReference type="InterPro" id="IPR056884">
    <property type="entry name" value="NPHP3-like_N"/>
</dbReference>
<dbReference type="Pfam" id="PF24883">
    <property type="entry name" value="NPHP3_N"/>
    <property type="match status" value="1"/>
</dbReference>
<proteinExistence type="predicted"/>
<dbReference type="Proteomes" id="UP000620124">
    <property type="component" value="Unassembled WGS sequence"/>
</dbReference>
<evidence type="ECO:0000256" key="2">
    <source>
        <dbReference type="SAM" id="MobiDB-lite"/>
    </source>
</evidence>
<dbReference type="PANTHER" id="PTHR10039:SF14">
    <property type="entry name" value="NACHT DOMAIN-CONTAINING PROTEIN"/>
    <property type="match status" value="1"/>
</dbReference>
<evidence type="ECO:0000259" key="3">
    <source>
        <dbReference type="Pfam" id="PF24883"/>
    </source>
</evidence>
<dbReference type="SUPFAM" id="SSF52540">
    <property type="entry name" value="P-loop containing nucleoside triphosphate hydrolases"/>
    <property type="match status" value="1"/>
</dbReference>
<feature type="region of interest" description="Disordered" evidence="2">
    <location>
        <begin position="65"/>
        <end position="133"/>
    </location>
</feature>
<dbReference type="AlphaFoldDB" id="A0A8H6YKB8"/>
<sequence length="908" mass="103891">MFERAVGFQIHGGSFYDVQSGDVNLHTNQYPTIQDPAPPDELPPASLTFEDRREREFSGVTRIPRQITGRPPYDVSSRRHPAAKNPSGEEHTVAFPSTSPHSGHPSAPKPLLRPQYPHYGHEPRGQTRLSTVPGLAHPPFHFYKPVLPFQGNTFIEARNVNYYHDHPENEKKKEEERIEKKQKEGMDILHRSAALHALYDSAESFPQPKCHPETRTRILDHIYNWAVDRHSACSIFWLYGPAGAGKSAIMQTLCRRLDEEHRLGGSFFFQRNHATRGNAKVLFVTLAYQLALRNPIWKGAISECAGDDPSVVGRAMKTQLHQLIVRACEFIQNLQPPILLIDGLDECESQEVQQELLRLIGNAASHHPRALRILIASRPEPHIREVFEKPSINQLHRILNINPSFSDIRIYLHDAFLRIHQEHHDTMRGVPTPWPSSDILDMLVEKSSGYFIYASTVIKFVDDKDFRPTERLAGVVNWQSLPVHSDRPFEALDRLYKQILCSVPARPRLLRILCALDNFPKLLSNDIEQLLELNPGDIGLSLRRLHSVFQVPSDGSRISVHHASFWDFLHDPSRSGEFCVSTLQRIELARSVLKTFACGDDGSTHQPHLNSKHIALTLSCSGIDYLTSSIPATHATELIPLIRSISPEWFWNQRDFDFLSVLKKMINWLQEIDSFSASEDLIQTWQNFEVLNMHDSRIHWYSQPGKMVPQPPNQCNEVFSQFPHLLTLLQAWWVCDHITYIVPSRRLFYIRRLLDIPWAEMHVLIRGPLQDLAQDTAKLRAVLAAAKAAEPRPTLYTDLLRGFLRLLKSIEAGNSGSGFIDMLWDRIFGSTPKSYEVLEDLRSLKLTCARLRGRWPADNGRLTKFTTELLLWLKSYPEPPLDVIGRWEHFLKDWTQKDNQGSISHTAV</sequence>
<reference evidence="4" key="1">
    <citation type="submission" date="2020-05" db="EMBL/GenBank/DDBJ databases">
        <title>Mycena genomes resolve the evolution of fungal bioluminescence.</title>
        <authorList>
            <person name="Tsai I.J."/>
        </authorList>
    </citation>
    <scope>NUCLEOTIDE SEQUENCE</scope>
    <source>
        <strain evidence="4">CCC161011</strain>
    </source>
</reference>
<feature type="domain" description="Nephrocystin 3-like N-terminal" evidence="3">
    <location>
        <begin position="218"/>
        <end position="378"/>
    </location>
</feature>
<evidence type="ECO:0000313" key="5">
    <source>
        <dbReference type="Proteomes" id="UP000620124"/>
    </source>
</evidence>
<protein>
    <submittedName>
        <fullName evidence="4">Putative nwd2 protein</fullName>
    </submittedName>
</protein>